<dbReference type="Proteomes" id="UP000816034">
    <property type="component" value="Unassembled WGS sequence"/>
</dbReference>
<feature type="compositionally biased region" description="Low complexity" evidence="1">
    <location>
        <begin position="41"/>
        <end position="53"/>
    </location>
</feature>
<protein>
    <submittedName>
        <fullName evidence="2">Uncharacterized protein</fullName>
    </submittedName>
</protein>
<dbReference type="AlphaFoldDB" id="A0AA88GXM5"/>
<accession>A0AA88GXM5</accession>
<gene>
    <name evidence="2" type="ORF">C9374_012696</name>
</gene>
<evidence type="ECO:0000313" key="2">
    <source>
        <dbReference type="EMBL" id="KAG2392444.1"/>
    </source>
</evidence>
<dbReference type="EMBL" id="PYSW02000005">
    <property type="protein sequence ID" value="KAG2392444.1"/>
    <property type="molecule type" value="Genomic_DNA"/>
</dbReference>
<name>A0AA88GXM5_NAELO</name>
<evidence type="ECO:0000313" key="3">
    <source>
        <dbReference type="Proteomes" id="UP000816034"/>
    </source>
</evidence>
<dbReference type="InterPro" id="IPR015915">
    <property type="entry name" value="Kelch-typ_b-propeller"/>
</dbReference>
<feature type="region of interest" description="Disordered" evidence="1">
    <location>
        <begin position="1"/>
        <end position="82"/>
    </location>
</feature>
<sequence>MSAFASWLLNRGSSSSSSDGSLSDQQEQISTSHSNVGLENSSSLASTHLASHTTNHHSPSHHHHHHHHHIHFEHKNRHQDEEEEGLMHKFDEEIKSRTCFTRMYGQEDTELFMISTNMQQHPLCNKSLVDNTASFEHGSAPNHDSPTSTTNKRKYQFYRTCAMDYDEVSHTSAALYGDEVCYFPSDYGASLRKLLCCRIVPNKSSSDVTADSGTLNEEKHVLSNISDKAADHAQFPQYNGIKATLGKIAYSAANDVFNENTLLFRSVCTDHTKGKVYLYGGSTYSFERTPTCKFFVMDMKTRHLQNVHIENSEELPQVEGHSLVLRSSNLLYVFGGLIAGSFCNKLFEIDLGKKTCRQIIAQNHDQAVARAYHAAQYLPKFDVMVTVSGKLRPGANAPMTNEILIYHFKENRFQIISDPISPLYSIPAVHVIHSTIVSDHQFAFYGGCKTTNYNRDEDYDPNIFVLTFSKKKPKHSSDLICNLTAINLESRQSSCYTTIVYHKKLKCFVLYGSNASQRSNCLTFVQVDVTSYHDPQECFFNLKSLLSRHHQHPLVDISVYCSV</sequence>
<feature type="compositionally biased region" description="Basic residues" evidence="1">
    <location>
        <begin position="54"/>
        <end position="77"/>
    </location>
</feature>
<feature type="compositionally biased region" description="Polar residues" evidence="1">
    <location>
        <begin position="25"/>
        <end position="40"/>
    </location>
</feature>
<evidence type="ECO:0000256" key="1">
    <source>
        <dbReference type="SAM" id="MobiDB-lite"/>
    </source>
</evidence>
<dbReference type="GeneID" id="68105150"/>
<proteinExistence type="predicted"/>
<dbReference type="SUPFAM" id="SSF117281">
    <property type="entry name" value="Kelch motif"/>
    <property type="match status" value="1"/>
</dbReference>
<dbReference type="RefSeq" id="XP_044554338.1">
    <property type="nucleotide sequence ID" value="XM_044688490.1"/>
</dbReference>
<dbReference type="Gene3D" id="2.120.10.80">
    <property type="entry name" value="Kelch-type beta propeller"/>
    <property type="match status" value="1"/>
</dbReference>
<dbReference type="Pfam" id="PF24681">
    <property type="entry name" value="Kelch_KLHDC2_KLHL20_DRC7"/>
    <property type="match status" value="1"/>
</dbReference>
<comment type="caution">
    <text evidence="2">The sequence shown here is derived from an EMBL/GenBank/DDBJ whole genome shotgun (WGS) entry which is preliminary data.</text>
</comment>
<feature type="compositionally biased region" description="Low complexity" evidence="1">
    <location>
        <begin position="12"/>
        <end position="24"/>
    </location>
</feature>
<keyword evidence="3" id="KW-1185">Reference proteome</keyword>
<organism evidence="2 3">
    <name type="scientific">Naegleria lovaniensis</name>
    <name type="common">Amoeba</name>
    <dbReference type="NCBI Taxonomy" id="51637"/>
    <lineage>
        <taxon>Eukaryota</taxon>
        <taxon>Discoba</taxon>
        <taxon>Heterolobosea</taxon>
        <taxon>Tetramitia</taxon>
        <taxon>Eutetramitia</taxon>
        <taxon>Vahlkampfiidae</taxon>
        <taxon>Naegleria</taxon>
    </lineage>
</organism>
<reference evidence="2 3" key="1">
    <citation type="journal article" date="2018" name="BMC Genomics">
        <title>The genome of Naegleria lovaniensis, the basis for a comparative approach to unravel pathogenicity factors of the human pathogenic amoeba N. fowleri.</title>
        <authorList>
            <person name="Liechti N."/>
            <person name="Schurch N."/>
            <person name="Bruggmann R."/>
            <person name="Wittwer M."/>
        </authorList>
    </citation>
    <scope>NUCLEOTIDE SEQUENCE [LARGE SCALE GENOMIC DNA]</scope>
    <source>
        <strain evidence="2 3">ATCC 30569</strain>
    </source>
</reference>